<name>A0A8D8VF21_9HEMI</name>
<protein>
    <submittedName>
        <fullName evidence="1">Uncharacterized protein</fullName>
    </submittedName>
</protein>
<accession>A0A8D8VF21</accession>
<dbReference type="EMBL" id="HBUF01360064">
    <property type="protein sequence ID" value="CAG6720207.1"/>
    <property type="molecule type" value="Transcribed_RNA"/>
</dbReference>
<reference evidence="1" key="1">
    <citation type="submission" date="2021-05" db="EMBL/GenBank/DDBJ databases">
        <authorList>
            <person name="Alioto T."/>
            <person name="Alioto T."/>
            <person name="Gomez Garrido J."/>
        </authorList>
    </citation>
    <scope>NUCLEOTIDE SEQUENCE</scope>
</reference>
<evidence type="ECO:0000313" key="1">
    <source>
        <dbReference type="EMBL" id="CAG6720207.1"/>
    </source>
</evidence>
<sequence length="113" mass="13226">MLHENVTRKAWYTKRMSRRMITTVVRLRSKHGRYPAHLHRMGIVDSELCECGERGELEHMILTCNRVKGNKLMNELLPLVKTYPINVDLLCHDLSSIVFKIVYKHIVGENIII</sequence>
<proteinExistence type="predicted"/>
<dbReference type="AlphaFoldDB" id="A0A8D8VF21"/>
<organism evidence="1">
    <name type="scientific">Cacopsylla melanoneura</name>
    <dbReference type="NCBI Taxonomy" id="428564"/>
    <lineage>
        <taxon>Eukaryota</taxon>
        <taxon>Metazoa</taxon>
        <taxon>Ecdysozoa</taxon>
        <taxon>Arthropoda</taxon>
        <taxon>Hexapoda</taxon>
        <taxon>Insecta</taxon>
        <taxon>Pterygota</taxon>
        <taxon>Neoptera</taxon>
        <taxon>Paraneoptera</taxon>
        <taxon>Hemiptera</taxon>
        <taxon>Sternorrhyncha</taxon>
        <taxon>Psylloidea</taxon>
        <taxon>Psyllidae</taxon>
        <taxon>Psyllinae</taxon>
        <taxon>Cacopsylla</taxon>
    </lineage>
</organism>